<dbReference type="AlphaFoldDB" id="A0A829YNB6"/>
<organism evidence="2 3">
    <name type="scientific">Steroidobacter agaridevorans</name>
    <dbReference type="NCBI Taxonomy" id="2695856"/>
    <lineage>
        <taxon>Bacteria</taxon>
        <taxon>Pseudomonadati</taxon>
        <taxon>Pseudomonadota</taxon>
        <taxon>Gammaproteobacteria</taxon>
        <taxon>Steroidobacterales</taxon>
        <taxon>Steroidobacteraceae</taxon>
        <taxon>Steroidobacter</taxon>
    </lineage>
</organism>
<evidence type="ECO:0000313" key="2">
    <source>
        <dbReference type="EMBL" id="GFE84188.1"/>
    </source>
</evidence>
<proteinExistence type="predicted"/>
<reference evidence="3" key="1">
    <citation type="submission" date="2020-01" db="EMBL/GenBank/DDBJ databases">
        <title>'Steroidobacter agaridevorans' sp. nov., agar-degrading bacteria isolated from rhizosphere soils.</title>
        <authorList>
            <person name="Ikenaga M."/>
            <person name="Kataoka M."/>
            <person name="Murouchi A."/>
            <person name="Katsuragi S."/>
            <person name="Sakai M."/>
        </authorList>
    </citation>
    <scope>NUCLEOTIDE SEQUENCE [LARGE SCALE GENOMIC DNA]</scope>
    <source>
        <strain evidence="3">YU21-B</strain>
    </source>
</reference>
<keyword evidence="1" id="KW-0472">Membrane</keyword>
<gene>
    <name evidence="2" type="primary">hupE_2</name>
    <name evidence="2" type="ORF">GCM10011487_61880</name>
</gene>
<dbReference type="InterPro" id="IPR007038">
    <property type="entry name" value="HupE_UreJ"/>
</dbReference>
<accession>A0A829YNB6</accession>
<feature type="transmembrane region" description="Helical" evidence="1">
    <location>
        <begin position="95"/>
        <end position="116"/>
    </location>
</feature>
<keyword evidence="1" id="KW-0812">Transmembrane</keyword>
<feature type="transmembrane region" description="Helical" evidence="1">
    <location>
        <begin position="42"/>
        <end position="60"/>
    </location>
</feature>
<protein>
    <submittedName>
        <fullName evidence="2">Urease accessory protein UreJ</fullName>
    </submittedName>
</protein>
<name>A0A829YNB6_9GAMM</name>
<dbReference type="Pfam" id="PF04955">
    <property type="entry name" value="HupE_UreJ"/>
    <property type="match status" value="1"/>
</dbReference>
<dbReference type="PIRSF" id="PIRSF016919">
    <property type="entry name" value="HupE_UreJ"/>
    <property type="match status" value="1"/>
</dbReference>
<evidence type="ECO:0000256" key="1">
    <source>
        <dbReference type="SAM" id="Phobius"/>
    </source>
</evidence>
<comment type="caution">
    <text evidence="2">The sequence shown here is derived from an EMBL/GenBank/DDBJ whole genome shotgun (WGS) entry which is preliminary data.</text>
</comment>
<dbReference type="Proteomes" id="UP000445000">
    <property type="component" value="Unassembled WGS sequence"/>
</dbReference>
<dbReference type="EMBL" id="BLJN01000008">
    <property type="protein sequence ID" value="GFE84188.1"/>
    <property type="molecule type" value="Genomic_DNA"/>
</dbReference>
<feature type="transmembrane region" description="Helical" evidence="1">
    <location>
        <begin position="128"/>
        <end position="150"/>
    </location>
</feature>
<evidence type="ECO:0000313" key="3">
    <source>
        <dbReference type="Proteomes" id="UP000445000"/>
    </source>
</evidence>
<keyword evidence="1" id="KW-1133">Transmembrane helix</keyword>
<keyword evidence="3" id="KW-1185">Reference proteome</keyword>
<feature type="transmembrane region" description="Helical" evidence="1">
    <location>
        <begin position="67"/>
        <end position="83"/>
    </location>
</feature>
<sequence>MVAVGLLAGCSAGRLRWGLPVSFVMAMVVGAMIGAGGVDVPFIEIGIALSLVAFGTALVWKQTFRAPVLVGLTAGFALFHGHAHGAEMGADLSAASYGIGFVMSTALLHAFGVLISTRMVQSGQQLSLVRWGGSAIAAVGAVSLGFLLVIPS</sequence>